<keyword evidence="5 7" id="KW-1133">Transmembrane helix</keyword>
<accession>A0A6S7C219</accession>
<evidence type="ECO:0000259" key="8">
    <source>
        <dbReference type="PROSITE" id="PS50928"/>
    </source>
</evidence>
<dbReference type="CDD" id="cd06261">
    <property type="entry name" value="TM_PBP2"/>
    <property type="match status" value="1"/>
</dbReference>
<sequence length="272" mass="29643">MSAPTNETLVLGNDTPWSQVHTLLGPAYAETWLMVGVVMVFTVLIGGLLGILLFNTSQRGLFPHRLTNLAIGWIANMGRSLPFLVLMAAVIPVTRVITGTTIGIPAAVVPMVLAGIPFFARLVENALRDLPEDVSAVGLVSGGSTLQIIFTAQIHEALPSLVLAITLNVISMIEYSAIAGTIGAGGIGYLAVVYGYQRFDNNIMISTIVVLVLTIQLVQYTCTRSRHTRRRYTTKSERNLEMNPLRPWLFSISRAVQQKRPRARHPHPPHAA</sequence>
<name>A0A6S7C219_9BURK</name>
<evidence type="ECO:0000313" key="10">
    <source>
        <dbReference type="Proteomes" id="UP000494115"/>
    </source>
</evidence>
<reference evidence="9 10" key="1">
    <citation type="submission" date="2020-04" db="EMBL/GenBank/DDBJ databases">
        <authorList>
            <person name="De Canck E."/>
        </authorList>
    </citation>
    <scope>NUCLEOTIDE SEQUENCE [LARGE SCALE GENOMIC DNA]</scope>
    <source>
        <strain evidence="9 10">LMG 28138</strain>
    </source>
</reference>
<protein>
    <recommendedName>
        <fullName evidence="8">ABC transmembrane type-1 domain-containing protein</fullName>
    </recommendedName>
</protein>
<evidence type="ECO:0000256" key="6">
    <source>
        <dbReference type="ARBA" id="ARBA00023136"/>
    </source>
</evidence>
<feature type="domain" description="ABC transmembrane type-1" evidence="8">
    <location>
        <begin position="28"/>
        <end position="221"/>
    </location>
</feature>
<dbReference type="InterPro" id="IPR000515">
    <property type="entry name" value="MetI-like"/>
</dbReference>
<dbReference type="InterPro" id="IPR051322">
    <property type="entry name" value="AA_ABC_Transporter_Permease"/>
</dbReference>
<proteinExistence type="inferred from homology"/>
<feature type="transmembrane region" description="Helical" evidence="7">
    <location>
        <begin position="66"/>
        <end position="91"/>
    </location>
</feature>
<comment type="similarity">
    <text evidence="7">Belongs to the binding-protein-dependent transport system permease family.</text>
</comment>
<dbReference type="SUPFAM" id="SSF161098">
    <property type="entry name" value="MetI-like"/>
    <property type="match status" value="1"/>
</dbReference>
<dbReference type="RefSeq" id="WP_175107308.1">
    <property type="nucleotide sequence ID" value="NZ_CADIKM010000033.1"/>
</dbReference>
<dbReference type="GO" id="GO:0048473">
    <property type="term" value="P:D-methionine transmembrane transport"/>
    <property type="evidence" value="ECO:0007669"/>
    <property type="project" value="TreeGrafter"/>
</dbReference>
<dbReference type="Gene3D" id="1.10.3720.10">
    <property type="entry name" value="MetI-like"/>
    <property type="match status" value="1"/>
</dbReference>
<feature type="transmembrane region" description="Helical" evidence="7">
    <location>
        <begin position="175"/>
        <end position="197"/>
    </location>
</feature>
<dbReference type="Proteomes" id="UP000494115">
    <property type="component" value="Unassembled WGS sequence"/>
</dbReference>
<dbReference type="InterPro" id="IPR035906">
    <property type="entry name" value="MetI-like_sf"/>
</dbReference>
<feature type="transmembrane region" description="Helical" evidence="7">
    <location>
        <begin position="97"/>
        <end position="120"/>
    </location>
</feature>
<evidence type="ECO:0000313" key="9">
    <source>
        <dbReference type="EMBL" id="CAB3799555.1"/>
    </source>
</evidence>
<gene>
    <name evidence="9" type="ORF">LMG28138_04674</name>
</gene>
<dbReference type="PANTHER" id="PTHR30450:SF1">
    <property type="entry name" value="D-METHIONINE TRANSPORT SYSTEM PERMEASE PROTEIN METI-RELATED"/>
    <property type="match status" value="1"/>
</dbReference>
<feature type="transmembrane region" description="Helical" evidence="7">
    <location>
        <begin position="203"/>
        <end position="222"/>
    </location>
</feature>
<keyword evidence="6 7" id="KW-0472">Membrane</keyword>
<evidence type="ECO:0000256" key="5">
    <source>
        <dbReference type="ARBA" id="ARBA00022989"/>
    </source>
</evidence>
<keyword evidence="10" id="KW-1185">Reference proteome</keyword>
<organism evidence="9 10">
    <name type="scientific">Pararobbsia alpina</name>
    <dbReference type="NCBI Taxonomy" id="621374"/>
    <lineage>
        <taxon>Bacteria</taxon>
        <taxon>Pseudomonadati</taxon>
        <taxon>Pseudomonadota</taxon>
        <taxon>Betaproteobacteria</taxon>
        <taxon>Burkholderiales</taxon>
        <taxon>Burkholderiaceae</taxon>
        <taxon>Pararobbsia</taxon>
    </lineage>
</organism>
<evidence type="ECO:0000256" key="7">
    <source>
        <dbReference type="RuleBase" id="RU363032"/>
    </source>
</evidence>
<dbReference type="GO" id="GO:0005886">
    <property type="term" value="C:plasma membrane"/>
    <property type="evidence" value="ECO:0007669"/>
    <property type="project" value="UniProtKB-SubCell"/>
</dbReference>
<evidence type="ECO:0000256" key="2">
    <source>
        <dbReference type="ARBA" id="ARBA00022448"/>
    </source>
</evidence>
<evidence type="ECO:0000256" key="4">
    <source>
        <dbReference type="ARBA" id="ARBA00022692"/>
    </source>
</evidence>
<dbReference type="Pfam" id="PF00528">
    <property type="entry name" value="BPD_transp_1"/>
    <property type="match status" value="1"/>
</dbReference>
<dbReference type="EMBL" id="CADIKM010000033">
    <property type="protein sequence ID" value="CAB3799555.1"/>
    <property type="molecule type" value="Genomic_DNA"/>
</dbReference>
<feature type="transmembrane region" description="Helical" evidence="7">
    <location>
        <begin position="32"/>
        <end position="54"/>
    </location>
</feature>
<comment type="subcellular location">
    <subcellularLocation>
        <location evidence="1 7">Cell membrane</location>
        <topology evidence="1 7">Multi-pass membrane protein</topology>
    </subcellularLocation>
</comment>
<keyword evidence="3" id="KW-1003">Cell membrane</keyword>
<dbReference type="PANTHER" id="PTHR30450">
    <property type="entry name" value="ABC TRANSPORTER PERMEASE"/>
    <property type="match status" value="1"/>
</dbReference>
<evidence type="ECO:0000256" key="1">
    <source>
        <dbReference type="ARBA" id="ARBA00004651"/>
    </source>
</evidence>
<keyword evidence="4 7" id="KW-0812">Transmembrane</keyword>
<dbReference type="AlphaFoldDB" id="A0A6S7C219"/>
<dbReference type="PROSITE" id="PS50928">
    <property type="entry name" value="ABC_TM1"/>
    <property type="match status" value="1"/>
</dbReference>
<keyword evidence="2 7" id="KW-0813">Transport</keyword>
<evidence type="ECO:0000256" key="3">
    <source>
        <dbReference type="ARBA" id="ARBA00022475"/>
    </source>
</evidence>